<organism evidence="9 10">
    <name type="scientific">Malus baccata</name>
    <name type="common">Siberian crab apple</name>
    <name type="synonym">Pyrus baccata</name>
    <dbReference type="NCBI Taxonomy" id="106549"/>
    <lineage>
        <taxon>Eukaryota</taxon>
        <taxon>Viridiplantae</taxon>
        <taxon>Streptophyta</taxon>
        <taxon>Embryophyta</taxon>
        <taxon>Tracheophyta</taxon>
        <taxon>Spermatophyta</taxon>
        <taxon>Magnoliopsida</taxon>
        <taxon>eudicotyledons</taxon>
        <taxon>Gunneridae</taxon>
        <taxon>Pentapetalae</taxon>
        <taxon>rosids</taxon>
        <taxon>fabids</taxon>
        <taxon>Rosales</taxon>
        <taxon>Rosaceae</taxon>
        <taxon>Amygdaloideae</taxon>
        <taxon>Maleae</taxon>
        <taxon>Malus</taxon>
    </lineage>
</organism>
<proteinExistence type="predicted"/>
<keyword evidence="4 6" id="KW-0694">RNA-binding</keyword>
<feature type="region of interest" description="Disordered" evidence="7">
    <location>
        <begin position="39"/>
        <end position="63"/>
    </location>
</feature>
<dbReference type="GO" id="GO:0005634">
    <property type="term" value="C:nucleus"/>
    <property type="evidence" value="ECO:0007669"/>
    <property type="project" value="UniProtKB-SubCell"/>
</dbReference>
<dbReference type="GO" id="GO:0005737">
    <property type="term" value="C:cytoplasm"/>
    <property type="evidence" value="ECO:0007669"/>
    <property type="project" value="TreeGrafter"/>
</dbReference>
<dbReference type="Proteomes" id="UP000315295">
    <property type="component" value="Unassembled WGS sequence"/>
</dbReference>
<evidence type="ECO:0000256" key="2">
    <source>
        <dbReference type="ARBA" id="ARBA00022664"/>
    </source>
</evidence>
<dbReference type="SUPFAM" id="SSF54928">
    <property type="entry name" value="RNA-binding domain, RBD"/>
    <property type="match status" value="1"/>
</dbReference>
<feature type="compositionally biased region" description="Low complexity" evidence="7">
    <location>
        <begin position="89"/>
        <end position="102"/>
    </location>
</feature>
<dbReference type="STRING" id="106549.A0A540NBX7"/>
<reference evidence="9 10" key="1">
    <citation type="journal article" date="2019" name="G3 (Bethesda)">
        <title>Sequencing of a Wild Apple (Malus baccata) Genome Unravels the Differences Between Cultivated and Wild Apple Species Regarding Disease Resistance and Cold Tolerance.</title>
        <authorList>
            <person name="Chen X."/>
        </authorList>
    </citation>
    <scope>NUCLEOTIDE SEQUENCE [LARGE SCALE GENOMIC DNA]</scope>
    <source>
        <strain evidence="10">cv. Shandingzi</strain>
        <tissue evidence="9">Leaves</tissue>
    </source>
</reference>
<name>A0A540NBX7_MALBA</name>
<dbReference type="Gene3D" id="3.30.70.330">
    <property type="match status" value="1"/>
</dbReference>
<keyword evidence="2" id="KW-0507">mRNA processing</keyword>
<dbReference type="SMART" id="SM00360">
    <property type="entry name" value="RRM"/>
    <property type="match status" value="1"/>
</dbReference>
<dbReference type="InterPro" id="IPR050374">
    <property type="entry name" value="RRT5_SRSF_SR"/>
</dbReference>
<dbReference type="PROSITE" id="PS50102">
    <property type="entry name" value="RRM"/>
    <property type="match status" value="1"/>
</dbReference>
<dbReference type="InterPro" id="IPR000504">
    <property type="entry name" value="RRM_dom"/>
</dbReference>
<comment type="subcellular location">
    <subcellularLocation>
        <location evidence="1">Nucleus</location>
    </subcellularLocation>
</comment>
<dbReference type="EMBL" id="VIEB01000070">
    <property type="protein sequence ID" value="TQE08534.1"/>
    <property type="molecule type" value="Genomic_DNA"/>
</dbReference>
<dbReference type="GO" id="GO:0006397">
    <property type="term" value="P:mRNA processing"/>
    <property type="evidence" value="ECO:0007669"/>
    <property type="project" value="UniProtKB-KW"/>
</dbReference>
<keyword evidence="10" id="KW-1185">Reference proteome</keyword>
<accession>A0A540NBX7</accession>
<dbReference type="AlphaFoldDB" id="A0A540NBX7"/>
<dbReference type="PANTHER" id="PTHR23003">
    <property type="entry name" value="RNA RECOGNITION MOTIF RRM DOMAIN CONTAINING PROTEIN"/>
    <property type="match status" value="1"/>
</dbReference>
<feature type="domain" description="RRM" evidence="8">
    <location>
        <begin position="7"/>
        <end position="82"/>
    </location>
</feature>
<feature type="region of interest" description="Disordered" evidence="7">
    <location>
        <begin position="82"/>
        <end position="109"/>
    </location>
</feature>
<dbReference type="PANTHER" id="PTHR23003:SF62">
    <property type="entry name" value="SERINE_ARGININE (SR)-TYPE SHUTTLING MRNA BINDING PROTEIN NPL3"/>
    <property type="match status" value="1"/>
</dbReference>
<keyword evidence="5" id="KW-0539">Nucleus</keyword>
<evidence type="ECO:0000313" key="9">
    <source>
        <dbReference type="EMBL" id="TQE08534.1"/>
    </source>
</evidence>
<keyword evidence="3" id="KW-0677">Repeat</keyword>
<evidence type="ECO:0000313" key="10">
    <source>
        <dbReference type="Proteomes" id="UP000315295"/>
    </source>
</evidence>
<evidence type="ECO:0000256" key="1">
    <source>
        <dbReference type="ARBA" id="ARBA00004123"/>
    </source>
</evidence>
<dbReference type="GO" id="GO:0003729">
    <property type="term" value="F:mRNA binding"/>
    <property type="evidence" value="ECO:0007669"/>
    <property type="project" value="TreeGrafter"/>
</dbReference>
<gene>
    <name evidence="9" type="ORF">C1H46_005840</name>
</gene>
<evidence type="ECO:0000256" key="5">
    <source>
        <dbReference type="ARBA" id="ARBA00023242"/>
    </source>
</evidence>
<evidence type="ECO:0000256" key="4">
    <source>
        <dbReference type="ARBA" id="ARBA00022884"/>
    </source>
</evidence>
<evidence type="ECO:0000256" key="6">
    <source>
        <dbReference type="PROSITE-ProRule" id="PRU00176"/>
    </source>
</evidence>
<evidence type="ECO:0000256" key="3">
    <source>
        <dbReference type="ARBA" id="ARBA00022737"/>
    </source>
</evidence>
<evidence type="ECO:0000259" key="8">
    <source>
        <dbReference type="PROSITE" id="PS50102"/>
    </source>
</evidence>
<protein>
    <recommendedName>
        <fullName evidence="8">RRM domain-containing protein</fullName>
    </recommendedName>
</protein>
<dbReference type="Pfam" id="PF00076">
    <property type="entry name" value="RRM_1"/>
    <property type="match status" value="1"/>
</dbReference>
<evidence type="ECO:0000256" key="7">
    <source>
        <dbReference type="SAM" id="MobiDB-lite"/>
    </source>
</evidence>
<comment type="caution">
    <text evidence="9">The sequence shown here is derived from an EMBL/GenBank/DDBJ whole genome shotgun (WGS) entry which is preliminary data.</text>
</comment>
<sequence length="134" mass="14907">MSSRSSRTIYVGNLPGDIRMREVEDLFLNYGPIVDSDLKIPPRPPGYASVEDEDPHGADDAIYGRDGYDFDGFRLRVELAHGARHSSSHRSSSYSHSSSSRGTSRRSDYRGLVIGLPPAALWQDLKVPGQQVRF</sequence>
<dbReference type="InterPro" id="IPR035979">
    <property type="entry name" value="RBD_domain_sf"/>
</dbReference>
<dbReference type="InterPro" id="IPR012677">
    <property type="entry name" value="Nucleotide-bd_a/b_plait_sf"/>
</dbReference>